<name>A0ABS5DK21_9PSEU</name>
<dbReference type="SUPFAM" id="SSF51366">
    <property type="entry name" value="Ribulose-phoshate binding barrel"/>
    <property type="match status" value="1"/>
</dbReference>
<dbReference type="SUPFAM" id="SSF48371">
    <property type="entry name" value="ARM repeat"/>
    <property type="match status" value="2"/>
</dbReference>
<dbReference type="CDD" id="cd00093">
    <property type="entry name" value="HTH_XRE"/>
    <property type="match status" value="1"/>
</dbReference>
<dbReference type="InterPro" id="IPR016024">
    <property type="entry name" value="ARM-type_fold"/>
</dbReference>
<evidence type="ECO:0000313" key="3">
    <source>
        <dbReference type="EMBL" id="MBQ0926631.1"/>
    </source>
</evidence>
<keyword evidence="1" id="KW-0456">Lyase</keyword>
<keyword evidence="4" id="KW-1185">Reference proteome</keyword>
<dbReference type="EMBL" id="JAGPXE010000010">
    <property type="protein sequence ID" value="MBQ0926631.1"/>
    <property type="molecule type" value="Genomic_DNA"/>
</dbReference>
<accession>A0ABS5DK21</accession>
<dbReference type="InterPro" id="IPR011989">
    <property type="entry name" value="ARM-like"/>
</dbReference>
<evidence type="ECO:0000256" key="1">
    <source>
        <dbReference type="ARBA" id="ARBA00023239"/>
    </source>
</evidence>
<dbReference type="PANTHER" id="PTHR35039:SF3">
    <property type="entry name" value="3-KETO-L-GULONATE-6-PHOSPHATE DECARBOXYLASE SGBH-RELATED"/>
    <property type="match status" value="1"/>
</dbReference>
<reference evidence="3 4" key="1">
    <citation type="submission" date="2021-04" db="EMBL/GenBank/DDBJ databases">
        <title>Whole-genome sequencing of Saccharopolyspora endophytica KCTC 19397.</title>
        <authorList>
            <person name="Ay H."/>
            <person name="Saygin H."/>
            <person name="Sahin N."/>
        </authorList>
    </citation>
    <scope>NUCLEOTIDE SEQUENCE [LARGE SCALE GENOMIC DNA]</scope>
    <source>
        <strain evidence="3 4">KCTC 19397</strain>
    </source>
</reference>
<dbReference type="Pfam" id="PF13646">
    <property type="entry name" value="HEAT_2"/>
    <property type="match status" value="1"/>
</dbReference>
<dbReference type="PROSITE" id="PS50943">
    <property type="entry name" value="HTH_CROC1"/>
    <property type="match status" value="1"/>
</dbReference>
<dbReference type="Gene3D" id="3.40.50.300">
    <property type="entry name" value="P-loop containing nucleotide triphosphate hydrolases"/>
    <property type="match status" value="1"/>
</dbReference>
<proteinExistence type="predicted"/>
<dbReference type="InterPro" id="IPR013785">
    <property type="entry name" value="Aldolase_TIM"/>
</dbReference>
<dbReference type="InterPro" id="IPR010982">
    <property type="entry name" value="Lambda_DNA-bd_dom_sf"/>
</dbReference>
<dbReference type="PANTHER" id="PTHR35039">
    <property type="entry name" value="3-KETO-L-GULONATE-6-PHOSPHATE DECARBOXYLASE SGBH-RELATED"/>
    <property type="match status" value="1"/>
</dbReference>
<evidence type="ECO:0000259" key="2">
    <source>
        <dbReference type="PROSITE" id="PS50943"/>
    </source>
</evidence>
<comment type="caution">
    <text evidence="3">The sequence shown here is derived from an EMBL/GenBank/DDBJ whole genome shotgun (WGS) entry which is preliminary data.</text>
</comment>
<dbReference type="InterPro" id="IPR027417">
    <property type="entry name" value="P-loop_NTPase"/>
</dbReference>
<dbReference type="SUPFAM" id="SSF52540">
    <property type="entry name" value="P-loop containing nucleoside triphosphate hydrolases"/>
    <property type="match status" value="1"/>
</dbReference>
<dbReference type="SMART" id="SM00934">
    <property type="entry name" value="OMPdecase"/>
    <property type="match status" value="1"/>
</dbReference>
<dbReference type="InterPro" id="IPR011060">
    <property type="entry name" value="RibuloseP-bd_barrel"/>
</dbReference>
<dbReference type="SUPFAM" id="SSF47413">
    <property type="entry name" value="lambda repressor-like DNA-binding domains"/>
    <property type="match status" value="1"/>
</dbReference>
<dbReference type="Gene3D" id="1.25.10.10">
    <property type="entry name" value="Leucine-rich Repeat Variant"/>
    <property type="match status" value="1"/>
</dbReference>
<protein>
    <submittedName>
        <fullName evidence="3">HEAT repeat domain-containing protein</fullName>
    </submittedName>
</protein>
<dbReference type="Gene3D" id="1.10.260.40">
    <property type="entry name" value="lambda repressor-like DNA-binding domains"/>
    <property type="match status" value="1"/>
</dbReference>
<dbReference type="InterPro" id="IPR001387">
    <property type="entry name" value="Cro/C1-type_HTH"/>
</dbReference>
<dbReference type="RefSeq" id="WP_210971785.1">
    <property type="nucleotide sequence ID" value="NZ_JAGPXE010000010.1"/>
</dbReference>
<dbReference type="InterPro" id="IPR001754">
    <property type="entry name" value="OMPdeCOase_dom"/>
</dbReference>
<dbReference type="Pfam" id="PF00215">
    <property type="entry name" value="OMPdecase"/>
    <property type="match status" value="1"/>
</dbReference>
<feature type="domain" description="HTH cro/C1-type" evidence="2">
    <location>
        <begin position="12"/>
        <end position="64"/>
    </location>
</feature>
<dbReference type="Gene3D" id="3.20.20.70">
    <property type="entry name" value="Aldolase class I"/>
    <property type="match status" value="1"/>
</dbReference>
<gene>
    <name evidence="3" type="ORF">KBO27_22005</name>
</gene>
<sequence length="1021" mass="111901">MTRDLTWSPHEVKVLREVQHLSQRSFAEHLGFAQSTVANWEKATREGTLHHETREVLNRELDRLSDEHRERFDRRCSVSPGKLGAGSATRTRHIIASLGDVVSPLPYYAPASAVEAFGSFLSSATRVFFLSGPAGTGKTQLTHHLADRCANDADLQIFAVTEWTDEHVDLASEVLRYASIPPGQDALLTLEKQCAGLSRPCVVVIDGVANDHDFAFIGRQVEAILRQVTTPHLRFFIAMRSPLAVETTAYPLMHANIYTSAKSPAARRSVELAQWTPAEARSLWDQTRTEQTPPYDQLPSGVQNLARTPVYLRLALAASLRTPRDDLNGYALLDQCVRAIIGDSDAVVSLLTDHAYLECREELPDTMPAATPGLTHVSATHTTLLPAHVTRNIARQHGDRLEFTHDILREFFVSTALADYLHAQGRCLASVRTLNDLTARAATSGTTRNITELVFQRLDNIAPDLLRYVATAPAASVESTLPLLMAVADNSRFATPELLRQVVRRAEHEPSLDLCRSLLHVRSVPAALGPGLATWLVALLRRFGTALWPDITRFVEHTFGIAEARDLVDAADLAVGDEAIFIARHFYLFSTATDLLHLDAFLGHANWRVRAALAEGINDDRAPLDASSLRVLERLAHDPDYKVRAAAARAGARVAGSSAQRHVVALLHDDNWHVRELVLRSLDQRAASDQGDTLVQTALNTTDADPSWQHCPQHVLPSWHRLRILLETDPGPGQDDDHRALLRLLREVRTGYLELSTTRIRAIMHRAQRSDHWLVRQEADQLATEIDQQPAHSSALRNRERFRRTRDTRAVQIALDVHDVDHAIGIAEAAVKAGADFVEIGDPLIKEAGVRAIEQVKTAVPDAIIVAEMMSADWGRDQVLLAAEAGADIVLLIGPATTASVSAAVDAGQRLGVPILLDAPANTTSQWVIDMERAGVDGFAITTNIDVGIGSATAFEKAQTLRSWTRLPVAVSGGFSVADHTQLTSADWDILIVGRSVTDAVDPITAAAHIVELAHQTGRQA</sequence>
<dbReference type="Proteomes" id="UP000674084">
    <property type="component" value="Unassembled WGS sequence"/>
</dbReference>
<evidence type="ECO:0000313" key="4">
    <source>
        <dbReference type="Proteomes" id="UP000674084"/>
    </source>
</evidence>
<organism evidence="3 4">
    <name type="scientific">Saccharopolyspora endophytica</name>
    <dbReference type="NCBI Taxonomy" id="543886"/>
    <lineage>
        <taxon>Bacteria</taxon>
        <taxon>Bacillati</taxon>
        <taxon>Actinomycetota</taxon>
        <taxon>Actinomycetes</taxon>
        <taxon>Pseudonocardiales</taxon>
        <taxon>Pseudonocardiaceae</taxon>
        <taxon>Saccharopolyspora</taxon>
    </lineage>
</organism>